<accession>A0A162T345</accession>
<dbReference type="EMBL" id="CP017476">
    <property type="protein sequence ID" value="AOW14165.1"/>
    <property type="molecule type" value="Genomic_DNA"/>
</dbReference>
<gene>
    <name evidence="6" type="ORF">LPB072_16285</name>
    <name evidence="7" type="ORF">LPB72_06430</name>
</gene>
<dbReference type="KEGG" id="hyl:LPB072_16285"/>
<keyword evidence="2" id="KW-0808">Transferase</keyword>
<keyword evidence="1" id="KW-0489">Methyltransferase</keyword>
<evidence type="ECO:0000256" key="4">
    <source>
        <dbReference type="PROSITE-ProRule" id="PRU00333"/>
    </source>
</evidence>
<dbReference type="GO" id="GO:0009086">
    <property type="term" value="P:methionine biosynthetic process"/>
    <property type="evidence" value="ECO:0007669"/>
    <property type="project" value="InterPro"/>
</dbReference>
<organism evidence="6 9">
    <name type="scientific">Hydrogenophaga crassostreae</name>
    <dbReference type="NCBI Taxonomy" id="1763535"/>
    <lineage>
        <taxon>Bacteria</taxon>
        <taxon>Pseudomonadati</taxon>
        <taxon>Pseudomonadota</taxon>
        <taxon>Betaproteobacteria</taxon>
        <taxon>Burkholderiales</taxon>
        <taxon>Comamonadaceae</taxon>
        <taxon>Hydrogenophaga</taxon>
    </lineage>
</organism>
<feature type="binding site" evidence="3">
    <location>
        <position position="287"/>
    </location>
    <ligand>
        <name>Zn(2+)</name>
        <dbReference type="ChEBI" id="CHEBI:29105"/>
    </ligand>
</feature>
<dbReference type="InterPro" id="IPR003726">
    <property type="entry name" value="HCY_dom"/>
</dbReference>
<reference evidence="7 8" key="1">
    <citation type="submission" date="2016-02" db="EMBL/GenBank/DDBJ databases">
        <title>Draft genome sequence of Hydrogenophaga sp. LPB0072.</title>
        <authorList>
            <person name="Shin S.-K."/>
            <person name="Yi H."/>
        </authorList>
    </citation>
    <scope>NUCLEOTIDE SEQUENCE [LARGE SCALE GENOMIC DNA]</scope>
    <source>
        <strain evidence="7 8">LPB0072</strain>
    </source>
</reference>
<keyword evidence="8" id="KW-1185">Reference proteome</keyword>
<dbReference type="InterPro" id="IPR017226">
    <property type="entry name" value="BHMT-like"/>
</dbReference>
<dbReference type="AlphaFoldDB" id="A0A162T345"/>
<evidence type="ECO:0000256" key="3">
    <source>
        <dbReference type="PIRSR" id="PIRSR037505-2"/>
    </source>
</evidence>
<dbReference type="Proteomes" id="UP000185657">
    <property type="component" value="Unassembled WGS sequence"/>
</dbReference>
<dbReference type="PIRSF" id="PIRSF037505">
    <property type="entry name" value="Betaine_HMT"/>
    <property type="match status" value="1"/>
</dbReference>
<dbReference type="PROSITE" id="PS50970">
    <property type="entry name" value="HCY"/>
    <property type="match status" value="1"/>
</dbReference>
<feature type="binding site" evidence="3">
    <location>
        <position position="286"/>
    </location>
    <ligand>
        <name>Zn(2+)</name>
        <dbReference type="ChEBI" id="CHEBI:29105"/>
    </ligand>
</feature>
<comment type="cofactor">
    <cofactor evidence="3">
        <name>Zn(2+)</name>
        <dbReference type="ChEBI" id="CHEBI:29105"/>
    </cofactor>
    <text evidence="3">Binds 1 zinc ion per subunit.</text>
</comment>
<dbReference type="Gene3D" id="3.20.20.330">
    <property type="entry name" value="Homocysteine-binding-like domain"/>
    <property type="match status" value="1"/>
</dbReference>
<dbReference type="OrthoDB" id="9803687at2"/>
<keyword evidence="3" id="KW-0862">Zinc</keyword>
<dbReference type="RefSeq" id="WP_066087577.1">
    <property type="nucleotide sequence ID" value="NZ_CP017476.1"/>
</dbReference>
<evidence type="ECO:0000313" key="9">
    <source>
        <dbReference type="Proteomes" id="UP000185680"/>
    </source>
</evidence>
<sequence length="304" mass="33010">MYDHIVAKLARGEIIILDGGTGTDIQRRGATMSGDTWCAQANMTHPDIVCDVHRDYVNAGADMVIANTFATSPLLFNALGRDDELLAIDRAAVALAQQAVEGRPVAVAGSISTMRPVVVGSDRTDMQQEWPEAEARALFARKAGNLAAAGVDLIIMEMMRDVRYSLWATEAALATRLPVWVGIATERRADGELVGFSHPDELLDDVVRVLAATGPVHISIMHSSPNDTGDAIDIVKRHWTGPMGAYPESGYFTMPEWKFVDIIDPEILVEHARRWRSQGVTAFGGCCGLGPHHIAALARQFNPE</sequence>
<comment type="caution">
    <text evidence="4">Lacks conserved residue(s) required for the propagation of feature annotation.</text>
</comment>
<dbReference type="GO" id="GO:0008168">
    <property type="term" value="F:methyltransferase activity"/>
    <property type="evidence" value="ECO:0007669"/>
    <property type="project" value="UniProtKB-KW"/>
</dbReference>
<proteinExistence type="predicted"/>
<dbReference type="GO" id="GO:0008270">
    <property type="term" value="F:zinc ion binding"/>
    <property type="evidence" value="ECO:0007669"/>
    <property type="project" value="InterPro"/>
</dbReference>
<evidence type="ECO:0000313" key="7">
    <source>
        <dbReference type="EMBL" id="OAD42906.1"/>
    </source>
</evidence>
<reference evidence="6 9" key="2">
    <citation type="submission" date="2016-10" db="EMBL/GenBank/DDBJ databases">
        <title>Hydorgenophaga sp. LPB0072 isolated from gastropod.</title>
        <authorList>
            <person name="Kim E."/>
            <person name="Yi H."/>
        </authorList>
    </citation>
    <scope>NUCLEOTIDE SEQUENCE [LARGE SCALE GENOMIC DNA]</scope>
    <source>
        <strain evidence="6 9">LPB0072</strain>
    </source>
</reference>
<dbReference type="SUPFAM" id="SSF82282">
    <property type="entry name" value="Homocysteine S-methyltransferase"/>
    <property type="match status" value="1"/>
</dbReference>
<dbReference type="InterPro" id="IPR036589">
    <property type="entry name" value="HCY_dom_sf"/>
</dbReference>
<evidence type="ECO:0000256" key="2">
    <source>
        <dbReference type="ARBA" id="ARBA00022679"/>
    </source>
</evidence>
<keyword evidence="3" id="KW-0479">Metal-binding</keyword>
<dbReference type="Pfam" id="PF02574">
    <property type="entry name" value="S-methyl_trans"/>
    <property type="match status" value="1"/>
</dbReference>
<evidence type="ECO:0000259" key="5">
    <source>
        <dbReference type="PROSITE" id="PS50970"/>
    </source>
</evidence>
<dbReference type="EMBL" id="LVWD01000006">
    <property type="protein sequence ID" value="OAD42906.1"/>
    <property type="molecule type" value="Genomic_DNA"/>
</dbReference>
<evidence type="ECO:0000313" key="8">
    <source>
        <dbReference type="Proteomes" id="UP000185657"/>
    </source>
</evidence>
<dbReference type="Proteomes" id="UP000185680">
    <property type="component" value="Chromosome"/>
</dbReference>
<evidence type="ECO:0000256" key="1">
    <source>
        <dbReference type="ARBA" id="ARBA00022603"/>
    </source>
</evidence>
<feature type="domain" description="Hcy-binding" evidence="5">
    <location>
        <begin position="3"/>
        <end position="301"/>
    </location>
</feature>
<dbReference type="PANTHER" id="PTHR11103:SF18">
    <property type="entry name" value="SLR1189 PROTEIN"/>
    <property type="match status" value="1"/>
</dbReference>
<dbReference type="PANTHER" id="PTHR11103">
    <property type="entry name" value="SLR1189 PROTEIN"/>
    <property type="match status" value="1"/>
</dbReference>
<evidence type="ECO:0000313" key="6">
    <source>
        <dbReference type="EMBL" id="AOW14165.1"/>
    </source>
</evidence>
<name>A0A162T345_9BURK</name>
<dbReference type="STRING" id="1763535.LPB072_16285"/>
<protein>
    <recommendedName>
        <fullName evidence="5">Hcy-binding domain-containing protein</fullName>
    </recommendedName>
</protein>
<dbReference type="GO" id="GO:0032259">
    <property type="term" value="P:methylation"/>
    <property type="evidence" value="ECO:0007669"/>
    <property type="project" value="UniProtKB-KW"/>
</dbReference>